<dbReference type="OMA" id="NQHVMSA"/>
<keyword evidence="2" id="KW-0813">Transport</keyword>
<dbReference type="PANTHER" id="PTHR16092:SF14">
    <property type="entry name" value="EXOCYST COMPLEX COMPONENT 1 ISOFORM X1"/>
    <property type="match status" value="1"/>
</dbReference>
<dbReference type="GO" id="GO:0005546">
    <property type="term" value="F:phosphatidylinositol-4,5-bisphosphate binding"/>
    <property type="evidence" value="ECO:0000318"/>
    <property type="project" value="GO_Central"/>
</dbReference>
<evidence type="ECO:0000256" key="5">
    <source>
        <dbReference type="SAM" id="Coils"/>
    </source>
</evidence>
<dbReference type="Pfam" id="PF20654">
    <property type="entry name" value="Sec3_C-term"/>
    <property type="match status" value="1"/>
</dbReference>
<keyword evidence="8" id="KW-1185">Reference proteome</keyword>
<gene>
    <name evidence="7" type="ORF">DAPPUDRAFT_303138</name>
</gene>
<dbReference type="eggNOG" id="KOG2148">
    <property type="taxonomic scope" value="Eukaryota"/>
</dbReference>
<dbReference type="GO" id="GO:0005886">
    <property type="term" value="C:plasma membrane"/>
    <property type="evidence" value="ECO:0000318"/>
    <property type="project" value="GO_Central"/>
</dbReference>
<dbReference type="Proteomes" id="UP000000305">
    <property type="component" value="Unassembled WGS sequence"/>
</dbReference>
<dbReference type="Pfam" id="PF09763">
    <property type="entry name" value="Sec3_CC"/>
    <property type="match status" value="1"/>
</dbReference>
<evidence type="ECO:0000259" key="6">
    <source>
        <dbReference type="SMART" id="SM01313"/>
    </source>
</evidence>
<dbReference type="InterPro" id="IPR028258">
    <property type="entry name" value="Sec3-PIP2_bind"/>
</dbReference>
<dbReference type="GO" id="GO:0006887">
    <property type="term" value="P:exocytosis"/>
    <property type="evidence" value="ECO:0000318"/>
    <property type="project" value="GO_Central"/>
</dbReference>
<evidence type="ECO:0000313" key="8">
    <source>
        <dbReference type="Proteomes" id="UP000000305"/>
    </source>
</evidence>
<dbReference type="Gene3D" id="2.30.29.90">
    <property type="match status" value="1"/>
</dbReference>
<evidence type="ECO:0000313" key="7">
    <source>
        <dbReference type="EMBL" id="EFX89274.1"/>
    </source>
</evidence>
<dbReference type="GO" id="GO:0006893">
    <property type="term" value="P:Golgi to plasma membrane transport"/>
    <property type="evidence" value="ECO:0000318"/>
    <property type="project" value="GO_Central"/>
</dbReference>
<evidence type="ECO:0000256" key="4">
    <source>
        <dbReference type="ARBA" id="ARBA00023054"/>
    </source>
</evidence>
<reference evidence="7 8" key="1">
    <citation type="journal article" date="2011" name="Science">
        <title>The ecoresponsive genome of Daphnia pulex.</title>
        <authorList>
            <person name="Colbourne J.K."/>
            <person name="Pfrender M.E."/>
            <person name="Gilbert D."/>
            <person name="Thomas W.K."/>
            <person name="Tucker A."/>
            <person name="Oakley T.H."/>
            <person name="Tokishita S."/>
            <person name="Aerts A."/>
            <person name="Arnold G.J."/>
            <person name="Basu M.K."/>
            <person name="Bauer D.J."/>
            <person name="Caceres C.E."/>
            <person name="Carmel L."/>
            <person name="Casola C."/>
            <person name="Choi J.H."/>
            <person name="Detter J.C."/>
            <person name="Dong Q."/>
            <person name="Dusheyko S."/>
            <person name="Eads B.D."/>
            <person name="Frohlich T."/>
            <person name="Geiler-Samerotte K.A."/>
            <person name="Gerlach D."/>
            <person name="Hatcher P."/>
            <person name="Jogdeo S."/>
            <person name="Krijgsveld J."/>
            <person name="Kriventseva E.V."/>
            <person name="Kultz D."/>
            <person name="Laforsch C."/>
            <person name="Lindquist E."/>
            <person name="Lopez J."/>
            <person name="Manak J.R."/>
            <person name="Muller J."/>
            <person name="Pangilinan J."/>
            <person name="Patwardhan R.P."/>
            <person name="Pitluck S."/>
            <person name="Pritham E.J."/>
            <person name="Rechtsteiner A."/>
            <person name="Rho M."/>
            <person name="Rogozin I.B."/>
            <person name="Sakarya O."/>
            <person name="Salamov A."/>
            <person name="Schaack S."/>
            <person name="Shapiro H."/>
            <person name="Shiga Y."/>
            <person name="Skalitzky C."/>
            <person name="Smith Z."/>
            <person name="Souvorov A."/>
            <person name="Sung W."/>
            <person name="Tang Z."/>
            <person name="Tsuchiya D."/>
            <person name="Tu H."/>
            <person name="Vos H."/>
            <person name="Wang M."/>
            <person name="Wolf Y.I."/>
            <person name="Yamagata H."/>
            <person name="Yamada T."/>
            <person name="Ye Y."/>
            <person name="Shaw J.R."/>
            <person name="Andrews J."/>
            <person name="Crease T.J."/>
            <person name="Tang H."/>
            <person name="Lucas S.M."/>
            <person name="Robertson H.M."/>
            <person name="Bork P."/>
            <person name="Koonin E.V."/>
            <person name="Zdobnov E.M."/>
            <person name="Grigoriev I.V."/>
            <person name="Lynch M."/>
            <person name="Boore J.L."/>
        </authorList>
    </citation>
    <scope>NUCLEOTIDE SEQUENCE [LARGE SCALE GENOMIC DNA]</scope>
</reference>
<feature type="coiled-coil region" evidence="5">
    <location>
        <begin position="179"/>
        <end position="249"/>
    </location>
</feature>
<dbReference type="InParanoid" id="E9FSY9"/>
<accession>E9FSY9</accession>
<sequence>MAALRHSLQRELFSPAEERLVGLAHVTSVGKKKKALPCFLCVAVTADQGIGAVIYKVKKTEKNNVYKKKSSWPLKELKTVDGIDGNKETAEFSIHFDKVYLWSASNVQERLLLFSILWKLCSKYLPKQSPMFVNIPPGIIEDSVIPETSVALDHEVSGQMDGGIDEDYQALTDREEKDLERLLSQSNNALSNAEKFMEQLAKDLSLLDGANIQSLMGSEAQVIQLLNLLEAAENEAASIETELDKYENILLQARVAMATVGEKNVSLETANRNNRLLLMELNNLVAHLDIPHSQQVTLNNPDLNSPTGLQNAIIAAKSLQRAMNAELKPGLEKMVAVQDQRRQLEKWRAKFTPTVTRQLNNLFIHLVIKSVYTSSNSSQTTVSLAKHGKLHSQLQMYAPLMHWLKATDHACYEKLLEVYTTSICKLYERDLRQFFDEARSKVIGLREKKRTNVTAASPSGTIQMPSQNLLGNERELWTVEVDIHERKRLEDLLECALAELEPVCLVEQEFCVAFFALDQGGHEVDESSTISNKTPERAINEEVRKMMSVLFTVLEPELVSFLATYEKVDSFSPLYVLVRLSQHVLSATDTGSFLSVTFGSSLVHVKRAFDRFFMTQLRSIEDSKQPRKSKCGILPFISNFEEFSVIIENIFKNSERRVDVDKWYTRLVRAMFEVMPRISIENSRTPADMIKMENFHRLHALLSQLKIAVLEAEKKEAKQKYQEALQSYVIQYFGRPLEKLNLFFDGVQAKVSQGVKESEIGYQMAFSKQELRKVISIYPGREVKKGLESLYKKVEKHLSDEENLLQVVWRAMQEEFIRQYKSLEDMIQRCYPGALITLDFSMSDILEYFSDIARSH</sequence>
<dbReference type="InterPro" id="IPR048628">
    <property type="entry name" value="Sec3_C"/>
</dbReference>
<evidence type="ECO:0000256" key="1">
    <source>
        <dbReference type="ARBA" id="ARBA00006518"/>
    </source>
</evidence>
<proteinExistence type="inferred from homology"/>
<dbReference type="OrthoDB" id="27109at2759"/>
<feature type="domain" description="Exocyst complex component Sec3 PIP2-binding N-terminal" evidence="6">
    <location>
        <begin position="33"/>
        <end position="124"/>
    </location>
</feature>
<dbReference type="PANTHER" id="PTHR16092">
    <property type="entry name" value="SEC3/SYNTAXIN-RELATED"/>
    <property type="match status" value="1"/>
</dbReference>
<keyword evidence="4 5" id="KW-0175">Coiled coil</keyword>
<dbReference type="HOGENOM" id="CLU_015381_1_0_1"/>
<dbReference type="SMART" id="SM01313">
    <property type="entry name" value="Sec3-PIP2_bind"/>
    <property type="match status" value="1"/>
</dbReference>
<name>E9FSY9_DAPPU</name>
<comment type="similarity">
    <text evidence="1">Belongs to the SEC3 family.</text>
</comment>
<dbReference type="AlphaFoldDB" id="E9FSY9"/>
<dbReference type="STRING" id="6669.E9FSY9"/>
<dbReference type="FunCoup" id="E9FSY9">
    <property type="interactions" value="1860"/>
</dbReference>
<keyword evidence="3" id="KW-0268">Exocytosis</keyword>
<organism evidence="7 8">
    <name type="scientific">Daphnia pulex</name>
    <name type="common">Water flea</name>
    <dbReference type="NCBI Taxonomy" id="6669"/>
    <lineage>
        <taxon>Eukaryota</taxon>
        <taxon>Metazoa</taxon>
        <taxon>Ecdysozoa</taxon>
        <taxon>Arthropoda</taxon>
        <taxon>Crustacea</taxon>
        <taxon>Branchiopoda</taxon>
        <taxon>Diplostraca</taxon>
        <taxon>Cladocera</taxon>
        <taxon>Anomopoda</taxon>
        <taxon>Daphniidae</taxon>
        <taxon>Daphnia</taxon>
    </lineage>
</organism>
<dbReference type="EMBL" id="GL732524">
    <property type="protein sequence ID" value="EFX89274.1"/>
    <property type="molecule type" value="Genomic_DNA"/>
</dbReference>
<evidence type="ECO:0000256" key="3">
    <source>
        <dbReference type="ARBA" id="ARBA00022483"/>
    </source>
</evidence>
<dbReference type="CDD" id="cd14683">
    <property type="entry name" value="PH-EXOC1"/>
    <property type="match status" value="1"/>
</dbReference>
<evidence type="ECO:0000256" key="2">
    <source>
        <dbReference type="ARBA" id="ARBA00022448"/>
    </source>
</evidence>
<dbReference type="GO" id="GO:0000145">
    <property type="term" value="C:exocyst"/>
    <property type="evidence" value="ECO:0000318"/>
    <property type="project" value="GO_Central"/>
</dbReference>
<dbReference type="InterPro" id="IPR019160">
    <property type="entry name" value="Sec3_CC"/>
</dbReference>
<dbReference type="Pfam" id="PF15277">
    <property type="entry name" value="Sec3-PIP2_bind"/>
    <property type="match status" value="1"/>
</dbReference>
<protein>
    <recommendedName>
        <fullName evidence="6">Exocyst complex component Sec3 PIP2-binding N-terminal domain-containing protein</fullName>
    </recommendedName>
</protein>
<dbReference type="KEGG" id="dpx:DAPPUDRAFT_303138"/>